<dbReference type="PROSITE" id="PS50088">
    <property type="entry name" value="ANK_REPEAT"/>
    <property type="match status" value="3"/>
</dbReference>
<dbReference type="Pfam" id="PF12796">
    <property type="entry name" value="Ank_2"/>
    <property type="match status" value="1"/>
</dbReference>
<dbReference type="SUPFAM" id="SSF48403">
    <property type="entry name" value="Ankyrin repeat"/>
    <property type="match status" value="1"/>
</dbReference>
<evidence type="ECO:0000256" key="1">
    <source>
        <dbReference type="ARBA" id="ARBA00022737"/>
    </source>
</evidence>
<feature type="repeat" description="ANK" evidence="3">
    <location>
        <begin position="76"/>
        <end position="100"/>
    </location>
</feature>
<dbReference type="Pfam" id="PF00023">
    <property type="entry name" value="Ank"/>
    <property type="match status" value="1"/>
</dbReference>
<accession>A0ABY7EMW9</accession>
<dbReference type="PANTHER" id="PTHR24198:SF165">
    <property type="entry name" value="ANKYRIN REPEAT-CONTAINING PROTEIN-RELATED"/>
    <property type="match status" value="1"/>
</dbReference>
<gene>
    <name evidence="4" type="ORF">MAR_035147</name>
</gene>
<dbReference type="InterPro" id="IPR036770">
    <property type="entry name" value="Ankyrin_rpt-contain_sf"/>
</dbReference>
<dbReference type="SMART" id="SM00248">
    <property type="entry name" value="ANK"/>
    <property type="match status" value="5"/>
</dbReference>
<dbReference type="PANTHER" id="PTHR24198">
    <property type="entry name" value="ANKYRIN REPEAT AND PROTEIN KINASE DOMAIN-CONTAINING PROTEIN"/>
    <property type="match status" value="1"/>
</dbReference>
<evidence type="ECO:0000313" key="5">
    <source>
        <dbReference type="Proteomes" id="UP001164746"/>
    </source>
</evidence>
<name>A0ABY7EMW9_MYAAR</name>
<dbReference type="Proteomes" id="UP001164746">
    <property type="component" value="Chromosome 7"/>
</dbReference>
<evidence type="ECO:0000256" key="3">
    <source>
        <dbReference type="PROSITE-ProRule" id="PRU00023"/>
    </source>
</evidence>
<sequence length="230" mass="25254">MQETISILKTSKSLHHYVLTNDVNGASQCLSDDVMAWSTRDTNGLTSLMIAATLNRLEVINVLLTSKCDVNEVDVKGNTALHLAVDEGHLEVVKKLVNSGRCVVDALNCAGESALMRAAFYDYVEAARSLLKEGGADPEVRNTEGQTALLVALQEGSHMTADVLVKTGCDVTVTDNMGRTALYMAIHSPCIKTLECAKLLVENEAMMRKQMDMAEEWCTIKMNYFIYEQV</sequence>
<dbReference type="EMBL" id="CP111018">
    <property type="protein sequence ID" value="WAR10071.1"/>
    <property type="molecule type" value="Genomic_DNA"/>
</dbReference>
<evidence type="ECO:0000313" key="4">
    <source>
        <dbReference type="EMBL" id="WAR10071.1"/>
    </source>
</evidence>
<protein>
    <submittedName>
        <fullName evidence="4">SECG-like protein</fullName>
    </submittedName>
</protein>
<reference evidence="4" key="1">
    <citation type="submission" date="2022-11" db="EMBL/GenBank/DDBJ databases">
        <title>Centuries of genome instability and evolution in soft-shell clam transmissible cancer (bioRxiv).</title>
        <authorList>
            <person name="Hart S.F.M."/>
            <person name="Yonemitsu M.A."/>
            <person name="Giersch R.M."/>
            <person name="Beal B.F."/>
            <person name="Arriagada G."/>
            <person name="Davis B.W."/>
            <person name="Ostrander E.A."/>
            <person name="Goff S.P."/>
            <person name="Metzger M.J."/>
        </authorList>
    </citation>
    <scope>NUCLEOTIDE SEQUENCE</scope>
    <source>
        <strain evidence="4">MELC-2E11</strain>
        <tissue evidence="4">Siphon/mantle</tissue>
    </source>
</reference>
<dbReference type="InterPro" id="IPR002110">
    <property type="entry name" value="Ankyrin_rpt"/>
</dbReference>
<dbReference type="PROSITE" id="PS50297">
    <property type="entry name" value="ANK_REP_REGION"/>
    <property type="match status" value="3"/>
</dbReference>
<feature type="repeat" description="ANK" evidence="3">
    <location>
        <begin position="144"/>
        <end position="176"/>
    </location>
</feature>
<keyword evidence="1" id="KW-0677">Repeat</keyword>
<organism evidence="4 5">
    <name type="scientific">Mya arenaria</name>
    <name type="common">Soft-shell clam</name>
    <dbReference type="NCBI Taxonomy" id="6604"/>
    <lineage>
        <taxon>Eukaryota</taxon>
        <taxon>Metazoa</taxon>
        <taxon>Spiralia</taxon>
        <taxon>Lophotrochozoa</taxon>
        <taxon>Mollusca</taxon>
        <taxon>Bivalvia</taxon>
        <taxon>Autobranchia</taxon>
        <taxon>Heteroconchia</taxon>
        <taxon>Euheterodonta</taxon>
        <taxon>Imparidentia</taxon>
        <taxon>Neoheterodontei</taxon>
        <taxon>Myida</taxon>
        <taxon>Myoidea</taxon>
        <taxon>Myidae</taxon>
        <taxon>Mya</taxon>
    </lineage>
</organism>
<dbReference type="PRINTS" id="PR01415">
    <property type="entry name" value="ANKYRIN"/>
</dbReference>
<proteinExistence type="predicted"/>
<evidence type="ECO:0000256" key="2">
    <source>
        <dbReference type="ARBA" id="ARBA00023043"/>
    </source>
</evidence>
<dbReference type="Gene3D" id="1.25.40.20">
    <property type="entry name" value="Ankyrin repeat-containing domain"/>
    <property type="match status" value="3"/>
</dbReference>
<feature type="repeat" description="ANK" evidence="3">
    <location>
        <begin position="43"/>
        <end position="75"/>
    </location>
</feature>
<keyword evidence="5" id="KW-1185">Reference proteome</keyword>
<keyword evidence="2 3" id="KW-0040">ANK repeat</keyword>